<evidence type="ECO:0000256" key="1">
    <source>
        <dbReference type="SAM" id="MobiDB-lite"/>
    </source>
</evidence>
<sequence>MTSRPPPSSAWTSASTTSTDITPTPERNPEMTPVTVAASYLIRHFGNVVTIQDNPGGRGQAVEVHWAGGLATIHPIPGAMYRVNCALAYEDTTLLNLPGVVERMIATAVANAN</sequence>
<reference evidence="2" key="1">
    <citation type="journal article" date="2021" name="Proc. Natl. Acad. Sci. U.S.A.">
        <title>A Catalog of Tens of Thousands of Viruses from Human Metagenomes Reveals Hidden Associations with Chronic Diseases.</title>
        <authorList>
            <person name="Tisza M.J."/>
            <person name="Buck C.B."/>
        </authorList>
    </citation>
    <scope>NUCLEOTIDE SEQUENCE</scope>
    <source>
        <strain evidence="2">Ctksc2</strain>
    </source>
</reference>
<protein>
    <submittedName>
        <fullName evidence="2">Uncharacterized protein</fullName>
    </submittedName>
</protein>
<accession>A0A8S5URW2</accession>
<feature type="compositionally biased region" description="Low complexity" evidence="1">
    <location>
        <begin position="9"/>
        <end position="25"/>
    </location>
</feature>
<proteinExistence type="predicted"/>
<evidence type="ECO:0000313" key="2">
    <source>
        <dbReference type="EMBL" id="DAF97221.1"/>
    </source>
</evidence>
<feature type="region of interest" description="Disordered" evidence="1">
    <location>
        <begin position="1"/>
        <end position="30"/>
    </location>
</feature>
<organism evidence="2">
    <name type="scientific">Siphoviridae sp. ctksc2</name>
    <dbReference type="NCBI Taxonomy" id="2825645"/>
    <lineage>
        <taxon>Viruses</taxon>
        <taxon>Duplodnaviria</taxon>
        <taxon>Heunggongvirae</taxon>
        <taxon>Uroviricota</taxon>
        <taxon>Caudoviricetes</taxon>
    </lineage>
</organism>
<name>A0A8S5URW2_9CAUD</name>
<dbReference type="EMBL" id="BK016127">
    <property type="protein sequence ID" value="DAF97221.1"/>
    <property type="molecule type" value="Genomic_DNA"/>
</dbReference>